<evidence type="ECO:0000313" key="1">
    <source>
        <dbReference type="EMBL" id="KAH3851972.1"/>
    </source>
</evidence>
<dbReference type="EMBL" id="JAIWYP010000003">
    <property type="protein sequence ID" value="KAH3851972.1"/>
    <property type="molecule type" value="Genomic_DNA"/>
</dbReference>
<organism evidence="1 2">
    <name type="scientific">Dreissena polymorpha</name>
    <name type="common">Zebra mussel</name>
    <name type="synonym">Mytilus polymorpha</name>
    <dbReference type="NCBI Taxonomy" id="45954"/>
    <lineage>
        <taxon>Eukaryota</taxon>
        <taxon>Metazoa</taxon>
        <taxon>Spiralia</taxon>
        <taxon>Lophotrochozoa</taxon>
        <taxon>Mollusca</taxon>
        <taxon>Bivalvia</taxon>
        <taxon>Autobranchia</taxon>
        <taxon>Heteroconchia</taxon>
        <taxon>Euheterodonta</taxon>
        <taxon>Imparidentia</taxon>
        <taxon>Neoheterodontei</taxon>
        <taxon>Myida</taxon>
        <taxon>Dreissenoidea</taxon>
        <taxon>Dreissenidae</taxon>
        <taxon>Dreissena</taxon>
    </lineage>
</organism>
<reference evidence="1" key="1">
    <citation type="journal article" date="2019" name="bioRxiv">
        <title>The Genome of the Zebra Mussel, Dreissena polymorpha: A Resource for Invasive Species Research.</title>
        <authorList>
            <person name="McCartney M.A."/>
            <person name="Auch B."/>
            <person name="Kono T."/>
            <person name="Mallez S."/>
            <person name="Zhang Y."/>
            <person name="Obille A."/>
            <person name="Becker A."/>
            <person name="Abrahante J.E."/>
            <person name="Garbe J."/>
            <person name="Badalamenti J.P."/>
            <person name="Herman A."/>
            <person name="Mangelson H."/>
            <person name="Liachko I."/>
            <person name="Sullivan S."/>
            <person name="Sone E.D."/>
            <person name="Koren S."/>
            <person name="Silverstein K.A.T."/>
            <person name="Beckman K.B."/>
            <person name="Gohl D.M."/>
        </authorList>
    </citation>
    <scope>NUCLEOTIDE SEQUENCE</scope>
    <source>
        <strain evidence="1">Duluth1</strain>
        <tissue evidence="1">Whole animal</tissue>
    </source>
</reference>
<keyword evidence="2" id="KW-1185">Reference proteome</keyword>
<sequence>MHSLIKGRETKDFVKRKLDTQPPYDPNMLICKGTCGPATGAALLEMIANIPFGNIHAFANGGIVQ</sequence>
<gene>
    <name evidence="1" type="ORF">DPMN_094461</name>
</gene>
<protein>
    <submittedName>
        <fullName evidence="1">Uncharacterized protein</fullName>
    </submittedName>
</protein>
<dbReference type="AlphaFoldDB" id="A0A9D4R2W2"/>
<accession>A0A9D4R2W2</accession>
<name>A0A9D4R2W2_DREPO</name>
<dbReference type="Proteomes" id="UP000828390">
    <property type="component" value="Unassembled WGS sequence"/>
</dbReference>
<comment type="caution">
    <text evidence="1">The sequence shown here is derived from an EMBL/GenBank/DDBJ whole genome shotgun (WGS) entry which is preliminary data.</text>
</comment>
<evidence type="ECO:0000313" key="2">
    <source>
        <dbReference type="Proteomes" id="UP000828390"/>
    </source>
</evidence>
<proteinExistence type="predicted"/>
<reference evidence="1" key="2">
    <citation type="submission" date="2020-11" db="EMBL/GenBank/DDBJ databases">
        <authorList>
            <person name="McCartney M.A."/>
            <person name="Auch B."/>
            <person name="Kono T."/>
            <person name="Mallez S."/>
            <person name="Becker A."/>
            <person name="Gohl D.M."/>
            <person name="Silverstein K.A.T."/>
            <person name="Koren S."/>
            <person name="Bechman K.B."/>
            <person name="Herman A."/>
            <person name="Abrahante J.E."/>
            <person name="Garbe J."/>
        </authorList>
    </citation>
    <scope>NUCLEOTIDE SEQUENCE</scope>
    <source>
        <strain evidence="1">Duluth1</strain>
        <tissue evidence="1">Whole animal</tissue>
    </source>
</reference>